<evidence type="ECO:0000256" key="7">
    <source>
        <dbReference type="ARBA" id="ARBA00033711"/>
    </source>
</evidence>
<dbReference type="Pfam" id="PF04029">
    <property type="entry name" value="2-ph_phosp"/>
    <property type="match status" value="1"/>
</dbReference>
<keyword evidence="5 8" id="KW-0378">Hydrolase</keyword>
<dbReference type="RefSeq" id="WP_145364061.1">
    <property type="nucleotide sequence ID" value="NZ_CP036268.1"/>
</dbReference>
<evidence type="ECO:0000256" key="4">
    <source>
        <dbReference type="ARBA" id="ARBA00021948"/>
    </source>
</evidence>
<evidence type="ECO:0000313" key="8">
    <source>
        <dbReference type="EMBL" id="QDT37993.1"/>
    </source>
</evidence>
<dbReference type="OrthoDB" id="4913at2"/>
<accession>A0A517R2B7</accession>
<dbReference type="PANTHER" id="PTHR37311:SF1">
    <property type="entry name" value="2-PHOSPHOSULFOLACTATE PHOSPHATASE-RELATED"/>
    <property type="match status" value="1"/>
</dbReference>
<dbReference type="GO" id="GO:0000287">
    <property type="term" value="F:magnesium ion binding"/>
    <property type="evidence" value="ECO:0007669"/>
    <property type="project" value="InterPro"/>
</dbReference>
<dbReference type="SUPFAM" id="SSF142823">
    <property type="entry name" value="ComB-like"/>
    <property type="match status" value="1"/>
</dbReference>
<dbReference type="Proteomes" id="UP000317318">
    <property type="component" value="Chromosome"/>
</dbReference>
<comment type="similarity">
    <text evidence="2">Belongs to the ComB family.</text>
</comment>
<evidence type="ECO:0000256" key="2">
    <source>
        <dbReference type="ARBA" id="ARBA00009997"/>
    </source>
</evidence>
<evidence type="ECO:0000256" key="6">
    <source>
        <dbReference type="ARBA" id="ARBA00022842"/>
    </source>
</evidence>
<keyword evidence="6" id="KW-0460">Magnesium</keyword>
<organism evidence="8 9">
    <name type="scientific">Stratiformator vulcanicus</name>
    <dbReference type="NCBI Taxonomy" id="2527980"/>
    <lineage>
        <taxon>Bacteria</taxon>
        <taxon>Pseudomonadati</taxon>
        <taxon>Planctomycetota</taxon>
        <taxon>Planctomycetia</taxon>
        <taxon>Planctomycetales</taxon>
        <taxon>Planctomycetaceae</taxon>
        <taxon>Stratiformator</taxon>
    </lineage>
</organism>
<dbReference type="GO" id="GO:0050545">
    <property type="term" value="F:sulfopyruvate decarboxylase activity"/>
    <property type="evidence" value="ECO:0007669"/>
    <property type="project" value="TreeGrafter"/>
</dbReference>
<dbReference type="InterPro" id="IPR005238">
    <property type="entry name" value="ComB-like"/>
</dbReference>
<dbReference type="AlphaFoldDB" id="A0A517R2B7"/>
<dbReference type="EC" id="3.1.3.71" evidence="3"/>
<proteinExistence type="inferred from homology"/>
<dbReference type="FunFam" id="3.90.1560.10:FF:000001">
    <property type="entry name" value="Probable 2-phosphosulfolactate phosphatase"/>
    <property type="match status" value="1"/>
</dbReference>
<dbReference type="InterPro" id="IPR036702">
    <property type="entry name" value="ComB-like_sf"/>
</dbReference>
<protein>
    <recommendedName>
        <fullName evidence="4">Probable 2-phosphosulfolactate phosphatase</fullName>
        <ecNumber evidence="3">3.1.3.71</ecNumber>
    </recommendedName>
</protein>
<keyword evidence="9" id="KW-1185">Reference proteome</keyword>
<reference evidence="8 9" key="1">
    <citation type="submission" date="2019-02" db="EMBL/GenBank/DDBJ databases">
        <title>Deep-cultivation of Planctomycetes and their phenomic and genomic characterization uncovers novel biology.</title>
        <authorList>
            <person name="Wiegand S."/>
            <person name="Jogler M."/>
            <person name="Boedeker C."/>
            <person name="Pinto D."/>
            <person name="Vollmers J."/>
            <person name="Rivas-Marin E."/>
            <person name="Kohn T."/>
            <person name="Peeters S.H."/>
            <person name="Heuer A."/>
            <person name="Rast P."/>
            <person name="Oberbeckmann S."/>
            <person name="Bunk B."/>
            <person name="Jeske O."/>
            <person name="Meyerdierks A."/>
            <person name="Storesund J.E."/>
            <person name="Kallscheuer N."/>
            <person name="Luecker S."/>
            <person name="Lage O.M."/>
            <person name="Pohl T."/>
            <person name="Merkel B.J."/>
            <person name="Hornburger P."/>
            <person name="Mueller R.-W."/>
            <person name="Bruemmer F."/>
            <person name="Labrenz M."/>
            <person name="Spormann A.M."/>
            <person name="Op den Camp H."/>
            <person name="Overmann J."/>
            <person name="Amann R."/>
            <person name="Jetten M.S.M."/>
            <person name="Mascher T."/>
            <person name="Medema M.H."/>
            <person name="Devos D.P."/>
            <person name="Kaster A.-K."/>
            <person name="Ovreas L."/>
            <person name="Rohde M."/>
            <person name="Galperin M.Y."/>
            <person name="Jogler C."/>
        </authorList>
    </citation>
    <scope>NUCLEOTIDE SEQUENCE [LARGE SCALE GENOMIC DNA]</scope>
    <source>
        <strain evidence="8 9">Pan189</strain>
    </source>
</reference>
<sequence>MSEPLEVSVHLLPKLVEPKDLRGRTVIMIDVLRASTTICTALRNGAERVIACGSIEEAQQRAASLSPRPLLGGERGGVKIDGFDLGNSPLEYVREAVEGRTILFTTTNGTAALLHAKEASAILIGGCVNAKAVAVAAKSLGKPIAILCAGTNGHVTMEDTLAAGLLVAELAQTPEEELANDEAMMVLGLYVWVGKVNKEFAGSIEMSYGGRNLHAIGREEDIPIAAEIDSVPVVPRFDPNTSEIRVVE</sequence>
<gene>
    <name evidence="8" type="primary">comB</name>
    <name evidence="8" type="ORF">Pan189_23770</name>
</gene>
<evidence type="ECO:0000313" key="9">
    <source>
        <dbReference type="Proteomes" id="UP000317318"/>
    </source>
</evidence>
<dbReference type="KEGG" id="svp:Pan189_23770"/>
<dbReference type="GO" id="GO:0050532">
    <property type="term" value="F:2-phosphosulfolactate phosphatase activity"/>
    <property type="evidence" value="ECO:0007669"/>
    <property type="project" value="UniProtKB-EC"/>
</dbReference>
<dbReference type="Gene3D" id="3.90.1560.10">
    <property type="entry name" value="ComB-like"/>
    <property type="match status" value="1"/>
</dbReference>
<comment type="catalytic activity">
    <reaction evidence="7">
        <text>(2R)-O-phospho-3-sulfolactate + H2O = (2R)-3-sulfolactate + phosphate</text>
        <dbReference type="Rhea" id="RHEA:23416"/>
        <dbReference type="ChEBI" id="CHEBI:15377"/>
        <dbReference type="ChEBI" id="CHEBI:15597"/>
        <dbReference type="ChEBI" id="CHEBI:43474"/>
        <dbReference type="ChEBI" id="CHEBI:58738"/>
        <dbReference type="EC" id="3.1.3.71"/>
    </reaction>
</comment>
<evidence type="ECO:0000256" key="3">
    <source>
        <dbReference type="ARBA" id="ARBA00012953"/>
    </source>
</evidence>
<name>A0A517R2B7_9PLAN</name>
<evidence type="ECO:0000256" key="1">
    <source>
        <dbReference type="ARBA" id="ARBA00001946"/>
    </source>
</evidence>
<dbReference type="PANTHER" id="PTHR37311">
    <property type="entry name" value="2-PHOSPHOSULFOLACTATE PHOSPHATASE-RELATED"/>
    <property type="match status" value="1"/>
</dbReference>
<comment type="cofactor">
    <cofactor evidence="1">
        <name>Mg(2+)</name>
        <dbReference type="ChEBI" id="CHEBI:18420"/>
    </cofactor>
</comment>
<evidence type="ECO:0000256" key="5">
    <source>
        <dbReference type="ARBA" id="ARBA00022801"/>
    </source>
</evidence>
<dbReference type="EMBL" id="CP036268">
    <property type="protein sequence ID" value="QDT37993.1"/>
    <property type="molecule type" value="Genomic_DNA"/>
</dbReference>